<gene>
    <name evidence="1" type="ORF">LCGC14_1019660</name>
</gene>
<accession>A0A0F9NJE5</accession>
<sequence length="165" mass="15869">MALALATLADELLALEPVGDEPGAIDNLSSAWENYFADASVLGIPTTVGSLAAATTAMKGALVGLSVAGAGAAKLQAGIVAFWGVVAVSAATIWLTVPPPLSATPPPGLAGIAAALTPVFASNAAGSLSLADSANAVAAVLHPLQLGGIALIPPPPAGLGPQPIL</sequence>
<dbReference type="EMBL" id="LAZR01004065">
    <property type="protein sequence ID" value="KKN12122.1"/>
    <property type="molecule type" value="Genomic_DNA"/>
</dbReference>
<proteinExistence type="predicted"/>
<reference evidence="1" key="1">
    <citation type="journal article" date="2015" name="Nature">
        <title>Complex archaea that bridge the gap between prokaryotes and eukaryotes.</title>
        <authorList>
            <person name="Spang A."/>
            <person name="Saw J.H."/>
            <person name="Jorgensen S.L."/>
            <person name="Zaremba-Niedzwiedzka K."/>
            <person name="Martijn J."/>
            <person name="Lind A.E."/>
            <person name="van Eijk R."/>
            <person name="Schleper C."/>
            <person name="Guy L."/>
            <person name="Ettema T.J."/>
        </authorList>
    </citation>
    <scope>NUCLEOTIDE SEQUENCE</scope>
</reference>
<name>A0A0F9NJE5_9ZZZZ</name>
<organism evidence="1">
    <name type="scientific">marine sediment metagenome</name>
    <dbReference type="NCBI Taxonomy" id="412755"/>
    <lineage>
        <taxon>unclassified sequences</taxon>
        <taxon>metagenomes</taxon>
        <taxon>ecological metagenomes</taxon>
    </lineage>
</organism>
<dbReference type="AlphaFoldDB" id="A0A0F9NJE5"/>
<evidence type="ECO:0000313" key="1">
    <source>
        <dbReference type="EMBL" id="KKN12122.1"/>
    </source>
</evidence>
<comment type="caution">
    <text evidence="1">The sequence shown here is derived from an EMBL/GenBank/DDBJ whole genome shotgun (WGS) entry which is preliminary data.</text>
</comment>
<protein>
    <submittedName>
        <fullName evidence="1">Uncharacterized protein</fullName>
    </submittedName>
</protein>